<protein>
    <submittedName>
        <fullName evidence="1">Uncharacterized protein</fullName>
    </submittedName>
</protein>
<dbReference type="EMBL" id="JBBNAG010000004">
    <property type="protein sequence ID" value="KAK9140036.1"/>
    <property type="molecule type" value="Genomic_DNA"/>
</dbReference>
<sequence length="50" mass="5386">MVQNCPTHPPRPKNVVKCASKTDYSVVAAVTYGSPSFPTIPLSEIEALLK</sequence>
<accession>A0AAP0PGI9</accession>
<keyword evidence="2" id="KW-1185">Reference proteome</keyword>
<gene>
    <name evidence="1" type="ORF">Scep_009717</name>
</gene>
<dbReference type="AlphaFoldDB" id="A0AAP0PGI9"/>
<evidence type="ECO:0000313" key="1">
    <source>
        <dbReference type="EMBL" id="KAK9140036.1"/>
    </source>
</evidence>
<evidence type="ECO:0000313" key="2">
    <source>
        <dbReference type="Proteomes" id="UP001419268"/>
    </source>
</evidence>
<reference evidence="1 2" key="1">
    <citation type="submission" date="2024-01" db="EMBL/GenBank/DDBJ databases">
        <title>Genome assemblies of Stephania.</title>
        <authorList>
            <person name="Yang L."/>
        </authorList>
    </citation>
    <scope>NUCLEOTIDE SEQUENCE [LARGE SCALE GENOMIC DNA]</scope>
    <source>
        <strain evidence="1">JXDWG</strain>
        <tissue evidence="1">Leaf</tissue>
    </source>
</reference>
<proteinExistence type="predicted"/>
<organism evidence="1 2">
    <name type="scientific">Stephania cephalantha</name>
    <dbReference type="NCBI Taxonomy" id="152367"/>
    <lineage>
        <taxon>Eukaryota</taxon>
        <taxon>Viridiplantae</taxon>
        <taxon>Streptophyta</taxon>
        <taxon>Embryophyta</taxon>
        <taxon>Tracheophyta</taxon>
        <taxon>Spermatophyta</taxon>
        <taxon>Magnoliopsida</taxon>
        <taxon>Ranunculales</taxon>
        <taxon>Menispermaceae</taxon>
        <taxon>Menispermoideae</taxon>
        <taxon>Cissampelideae</taxon>
        <taxon>Stephania</taxon>
    </lineage>
</organism>
<name>A0AAP0PGI9_9MAGN</name>
<comment type="caution">
    <text evidence="1">The sequence shown here is derived from an EMBL/GenBank/DDBJ whole genome shotgun (WGS) entry which is preliminary data.</text>
</comment>
<dbReference type="Proteomes" id="UP001419268">
    <property type="component" value="Unassembled WGS sequence"/>
</dbReference>